<evidence type="ECO:0000256" key="8">
    <source>
        <dbReference type="ARBA" id="ARBA00022694"/>
    </source>
</evidence>
<dbReference type="FunFam" id="3.30.160.20:FF:000003">
    <property type="entry name" value="Ribonuclease 3"/>
    <property type="match status" value="1"/>
</dbReference>
<dbReference type="FunFam" id="1.10.1520.10:FF:000001">
    <property type="entry name" value="Ribonuclease 3"/>
    <property type="match status" value="1"/>
</dbReference>
<dbReference type="GO" id="GO:0003725">
    <property type="term" value="F:double-stranded RNA binding"/>
    <property type="evidence" value="ECO:0007669"/>
    <property type="project" value="TreeGrafter"/>
</dbReference>
<dbReference type="CDD" id="cd10845">
    <property type="entry name" value="DSRM_RNAse_III_family"/>
    <property type="match status" value="1"/>
</dbReference>
<evidence type="ECO:0000256" key="3">
    <source>
        <dbReference type="ARBA" id="ARBA00010183"/>
    </source>
</evidence>
<dbReference type="GO" id="GO:0008033">
    <property type="term" value="P:tRNA processing"/>
    <property type="evidence" value="ECO:0007669"/>
    <property type="project" value="UniProtKB-KW"/>
</dbReference>
<dbReference type="EMBL" id="CACRUX010000043">
    <property type="protein sequence ID" value="VYT99311.1"/>
    <property type="molecule type" value="Genomic_DNA"/>
</dbReference>
<dbReference type="RefSeq" id="WP_156704578.1">
    <property type="nucleotide sequence ID" value="NZ_CACRUX010000043.1"/>
</dbReference>
<feature type="active site" evidence="15">
    <location>
        <position position="137"/>
    </location>
</feature>
<comment type="subunit">
    <text evidence="4 15">Homodimer.</text>
</comment>
<dbReference type="Pfam" id="PF00035">
    <property type="entry name" value="dsrm"/>
    <property type="match status" value="1"/>
</dbReference>
<feature type="binding site" evidence="15">
    <location>
        <position position="137"/>
    </location>
    <ligand>
        <name>Mg(2+)</name>
        <dbReference type="ChEBI" id="CHEBI:18420"/>
    </ligand>
</feature>
<dbReference type="GO" id="GO:0046872">
    <property type="term" value="F:metal ion binding"/>
    <property type="evidence" value="ECO:0007669"/>
    <property type="project" value="UniProtKB-KW"/>
</dbReference>
<dbReference type="InterPro" id="IPR000999">
    <property type="entry name" value="RNase_III_dom"/>
</dbReference>
<dbReference type="PANTHER" id="PTHR11207">
    <property type="entry name" value="RIBONUCLEASE III"/>
    <property type="match status" value="1"/>
</dbReference>
<name>A0A6N3B633_9FIRM</name>
<comment type="subcellular location">
    <subcellularLocation>
        <location evidence="2 15">Cytoplasm</location>
    </subcellularLocation>
</comment>
<evidence type="ECO:0000256" key="4">
    <source>
        <dbReference type="ARBA" id="ARBA00011738"/>
    </source>
</evidence>
<dbReference type="GO" id="GO:0004525">
    <property type="term" value="F:ribonuclease III activity"/>
    <property type="evidence" value="ECO:0007669"/>
    <property type="project" value="UniProtKB-UniRule"/>
</dbReference>
<evidence type="ECO:0000256" key="15">
    <source>
        <dbReference type="HAMAP-Rule" id="MF_00104"/>
    </source>
</evidence>
<comment type="similarity">
    <text evidence="3">Belongs to the ribonuclease III family.</text>
</comment>
<evidence type="ECO:0000256" key="9">
    <source>
        <dbReference type="ARBA" id="ARBA00022722"/>
    </source>
</evidence>
<dbReference type="SUPFAM" id="SSF69065">
    <property type="entry name" value="RNase III domain-like"/>
    <property type="match status" value="1"/>
</dbReference>
<dbReference type="Gene3D" id="3.30.160.20">
    <property type="match status" value="1"/>
</dbReference>
<dbReference type="GO" id="GO:0005737">
    <property type="term" value="C:cytoplasm"/>
    <property type="evidence" value="ECO:0007669"/>
    <property type="project" value="UniProtKB-SubCell"/>
</dbReference>
<dbReference type="InterPro" id="IPR036389">
    <property type="entry name" value="RNase_III_sf"/>
</dbReference>
<dbReference type="SMART" id="SM00358">
    <property type="entry name" value="DSRM"/>
    <property type="match status" value="1"/>
</dbReference>
<dbReference type="PROSITE" id="PS50137">
    <property type="entry name" value="DS_RBD"/>
    <property type="match status" value="1"/>
</dbReference>
<feature type="binding site" evidence="15">
    <location>
        <position position="134"/>
    </location>
    <ligand>
        <name>Mg(2+)</name>
        <dbReference type="ChEBI" id="CHEBI:18420"/>
    </ligand>
</feature>
<keyword evidence="14 15" id="KW-0694">RNA-binding</keyword>
<evidence type="ECO:0000256" key="1">
    <source>
        <dbReference type="ARBA" id="ARBA00000109"/>
    </source>
</evidence>
<dbReference type="GO" id="GO:0010468">
    <property type="term" value="P:regulation of gene expression"/>
    <property type="evidence" value="ECO:0007669"/>
    <property type="project" value="TreeGrafter"/>
</dbReference>
<keyword evidence="9 15" id="KW-0540">Nuclease</keyword>
<dbReference type="CDD" id="cd00593">
    <property type="entry name" value="RIBOc"/>
    <property type="match status" value="1"/>
</dbReference>
<keyword evidence="8 15" id="KW-0819">tRNA processing</keyword>
<evidence type="ECO:0000256" key="13">
    <source>
        <dbReference type="ARBA" id="ARBA00022842"/>
    </source>
</evidence>
<sequence>MKGRKTHKTISHQAREAALRELVARLRIPLTDINLLDRAFTHTSYANENRAARVKHNERLEFLGDAVLDLIIGEYLFKTYPQMTEGELTKIKAATVCETSLATCSSILHFGNYLLLGRGEATSGGRERASILADTFEAVIGALYVNTSYEVTAQFVLSHLQGYLEKAKDGKLGKDYKTMLQEYVQQEGEKQIVYTLLSESGPDHDKIFCMEVRIEGKAYGSGTGKSKKEAEQNAAQVTLDYLIGKNACRLTQD</sequence>
<evidence type="ECO:0000256" key="11">
    <source>
        <dbReference type="ARBA" id="ARBA00022759"/>
    </source>
</evidence>
<protein>
    <recommendedName>
        <fullName evidence="15">Ribonuclease 3</fullName>
        <ecNumber evidence="15">3.1.26.3</ecNumber>
    </recommendedName>
    <alternativeName>
        <fullName evidence="15">Ribonuclease III</fullName>
        <shortName evidence="15">RNase III</shortName>
    </alternativeName>
</protein>
<evidence type="ECO:0000256" key="6">
    <source>
        <dbReference type="ARBA" id="ARBA00022552"/>
    </source>
</evidence>
<dbReference type="GO" id="GO:0042802">
    <property type="term" value="F:identical protein binding"/>
    <property type="evidence" value="ECO:0007669"/>
    <property type="project" value="UniProtKB-ARBA"/>
</dbReference>
<dbReference type="Pfam" id="PF14622">
    <property type="entry name" value="Ribonucleas_3_3"/>
    <property type="match status" value="1"/>
</dbReference>
<comment type="function">
    <text evidence="15">Digests double-stranded RNA. Involved in the processing of primary rRNA transcript to yield the immediate precursors to the large and small rRNAs (23S and 16S). Processes some mRNAs, and tRNAs when they are encoded in the rRNA operon. Processes pre-crRNA and tracrRNA of type II CRISPR loci if present in the organism.</text>
</comment>
<evidence type="ECO:0000256" key="7">
    <source>
        <dbReference type="ARBA" id="ARBA00022664"/>
    </source>
</evidence>
<evidence type="ECO:0000259" key="16">
    <source>
        <dbReference type="PROSITE" id="PS50137"/>
    </source>
</evidence>
<dbReference type="SMART" id="SM00535">
    <property type="entry name" value="RIBOc"/>
    <property type="match status" value="1"/>
</dbReference>
<dbReference type="AlphaFoldDB" id="A0A6N3B633"/>
<dbReference type="HAMAP" id="MF_00104">
    <property type="entry name" value="RNase_III"/>
    <property type="match status" value="1"/>
</dbReference>
<dbReference type="EC" id="3.1.26.3" evidence="15"/>
<accession>A0A6N3B633</accession>
<dbReference type="PROSITE" id="PS50142">
    <property type="entry name" value="RNASE_3_2"/>
    <property type="match status" value="1"/>
</dbReference>
<dbReference type="GO" id="GO:0019843">
    <property type="term" value="F:rRNA binding"/>
    <property type="evidence" value="ECO:0007669"/>
    <property type="project" value="UniProtKB-KW"/>
</dbReference>
<dbReference type="SUPFAM" id="SSF54768">
    <property type="entry name" value="dsRNA-binding domain-like"/>
    <property type="match status" value="1"/>
</dbReference>
<evidence type="ECO:0000259" key="17">
    <source>
        <dbReference type="PROSITE" id="PS50142"/>
    </source>
</evidence>
<feature type="active site" evidence="15">
    <location>
        <position position="65"/>
    </location>
</feature>
<evidence type="ECO:0000256" key="5">
    <source>
        <dbReference type="ARBA" id="ARBA00022490"/>
    </source>
</evidence>
<reference evidence="18" key="1">
    <citation type="submission" date="2019-11" db="EMBL/GenBank/DDBJ databases">
        <authorList>
            <person name="Feng L."/>
        </authorList>
    </citation>
    <scope>NUCLEOTIDE SEQUENCE</scope>
    <source>
        <strain evidence="18">VrattiLFYP33</strain>
    </source>
</reference>
<evidence type="ECO:0000256" key="12">
    <source>
        <dbReference type="ARBA" id="ARBA00022801"/>
    </source>
</evidence>
<keyword evidence="10 15" id="KW-0479">Metal-binding</keyword>
<proteinExistence type="inferred from homology"/>
<dbReference type="NCBIfam" id="TIGR02191">
    <property type="entry name" value="RNaseIII"/>
    <property type="match status" value="1"/>
</dbReference>
<keyword evidence="12 15" id="KW-0378">Hydrolase</keyword>
<evidence type="ECO:0000256" key="10">
    <source>
        <dbReference type="ARBA" id="ARBA00022723"/>
    </source>
</evidence>
<feature type="domain" description="DRBM" evidence="16">
    <location>
        <begin position="175"/>
        <end position="244"/>
    </location>
</feature>
<dbReference type="InterPro" id="IPR011907">
    <property type="entry name" value="RNase_III"/>
</dbReference>
<comment type="catalytic activity">
    <reaction evidence="1 15">
        <text>Endonucleolytic cleavage to 5'-phosphomonoester.</text>
        <dbReference type="EC" id="3.1.26.3"/>
    </reaction>
</comment>
<comment type="cofactor">
    <cofactor evidence="15">
        <name>Mg(2+)</name>
        <dbReference type="ChEBI" id="CHEBI:18420"/>
    </cofactor>
</comment>
<evidence type="ECO:0000313" key="18">
    <source>
        <dbReference type="EMBL" id="VYT99311.1"/>
    </source>
</evidence>
<organism evidence="18">
    <name type="scientific">Veillonella ratti</name>
    <dbReference type="NCBI Taxonomy" id="103892"/>
    <lineage>
        <taxon>Bacteria</taxon>
        <taxon>Bacillati</taxon>
        <taxon>Bacillota</taxon>
        <taxon>Negativicutes</taxon>
        <taxon>Veillonellales</taxon>
        <taxon>Veillonellaceae</taxon>
        <taxon>Veillonella</taxon>
    </lineage>
</organism>
<keyword evidence="6 15" id="KW-0698">rRNA processing</keyword>
<feature type="binding site" evidence="15">
    <location>
        <position position="61"/>
    </location>
    <ligand>
        <name>Mg(2+)</name>
        <dbReference type="ChEBI" id="CHEBI:18420"/>
    </ligand>
</feature>
<keyword evidence="15" id="KW-0699">rRNA-binding</keyword>
<keyword evidence="7 15" id="KW-0507">mRNA processing</keyword>
<dbReference type="PROSITE" id="PS00517">
    <property type="entry name" value="RNASE_3_1"/>
    <property type="match status" value="1"/>
</dbReference>
<dbReference type="InterPro" id="IPR014720">
    <property type="entry name" value="dsRBD_dom"/>
</dbReference>
<keyword evidence="5 15" id="KW-0963">Cytoplasm</keyword>
<evidence type="ECO:0000256" key="2">
    <source>
        <dbReference type="ARBA" id="ARBA00004496"/>
    </source>
</evidence>
<dbReference type="GO" id="GO:0006397">
    <property type="term" value="P:mRNA processing"/>
    <property type="evidence" value="ECO:0007669"/>
    <property type="project" value="UniProtKB-UniRule"/>
</dbReference>
<dbReference type="Gene3D" id="1.10.1520.10">
    <property type="entry name" value="Ribonuclease III domain"/>
    <property type="match status" value="1"/>
</dbReference>
<dbReference type="GO" id="GO:0006364">
    <property type="term" value="P:rRNA processing"/>
    <property type="evidence" value="ECO:0007669"/>
    <property type="project" value="UniProtKB-UniRule"/>
</dbReference>
<gene>
    <name evidence="15 18" type="primary">rnc</name>
    <name evidence="18" type="ORF">VRLFYP33_00973</name>
</gene>
<keyword evidence="13 15" id="KW-0460">Magnesium</keyword>
<keyword evidence="11 15" id="KW-0255">Endonuclease</keyword>
<feature type="domain" description="RNase III" evidence="17">
    <location>
        <begin position="19"/>
        <end position="148"/>
    </location>
</feature>
<dbReference type="PANTHER" id="PTHR11207:SF0">
    <property type="entry name" value="RIBONUCLEASE 3"/>
    <property type="match status" value="1"/>
</dbReference>
<evidence type="ECO:0000256" key="14">
    <source>
        <dbReference type="ARBA" id="ARBA00022884"/>
    </source>
</evidence>